<reference evidence="1 2" key="1">
    <citation type="journal article" date="2016" name="Microbes Environ.">
        <title>Phylogenetically diverse aerobic anoxygenic phototrophic bacteria isolated from epilithic biofilms in Tama river, Japan.</title>
        <authorList>
            <person name="Hirose S."/>
            <person name="Matsuura K."/>
            <person name="Haruta S."/>
        </authorList>
    </citation>
    <scope>NUCLEOTIDE SEQUENCE [LARGE SCALE GENOMIC DNA]</scope>
    <source>
        <strain evidence="1 2">S08</strain>
    </source>
</reference>
<proteinExistence type="predicted"/>
<dbReference type="RefSeq" id="WP_244458277.1">
    <property type="nucleotide sequence ID" value="NZ_AP025637.1"/>
</dbReference>
<evidence type="ECO:0000313" key="2">
    <source>
        <dbReference type="Proteomes" id="UP000831327"/>
    </source>
</evidence>
<name>A0ABN6NX25_9PROT</name>
<gene>
    <name evidence="1" type="ORF">Rmf_09070</name>
</gene>
<evidence type="ECO:0008006" key="3">
    <source>
        <dbReference type="Google" id="ProtNLM"/>
    </source>
</evidence>
<protein>
    <recommendedName>
        <fullName evidence="3">ASCH domain-containing protein</fullName>
    </recommendedName>
</protein>
<dbReference type="SUPFAM" id="SSF46785">
    <property type="entry name" value="Winged helix' DNA-binding domain"/>
    <property type="match status" value="1"/>
</dbReference>
<dbReference type="EMBL" id="AP025637">
    <property type="protein sequence ID" value="BDG70978.1"/>
    <property type="molecule type" value="Genomic_DNA"/>
</dbReference>
<dbReference type="Proteomes" id="UP000831327">
    <property type="component" value="Chromosome"/>
</dbReference>
<sequence length="202" mass="21177">MLFRRAVLEGIAAGRITLAFRRATRPPARPGGTLLTPVGQLAFDAVATVDPASLTARDAQQAGFPDLAALRAALARGEGAVHRVVLRLAGPDPRIALRAQAGLSAAEADALRQRLGRIDRASPQGAWTRRAIEAIAAAPGRRAGDLAAGLGFETAVFKTRVRQLKALGLTESLETGYRLSPRGQALLTLLRQAPIETATVPG</sequence>
<evidence type="ECO:0000313" key="1">
    <source>
        <dbReference type="EMBL" id="BDG70978.1"/>
    </source>
</evidence>
<organism evidence="1 2">
    <name type="scientific">Roseomonas fluvialis</name>
    <dbReference type="NCBI Taxonomy" id="1750527"/>
    <lineage>
        <taxon>Bacteria</taxon>
        <taxon>Pseudomonadati</taxon>
        <taxon>Pseudomonadota</taxon>
        <taxon>Alphaproteobacteria</taxon>
        <taxon>Acetobacterales</taxon>
        <taxon>Roseomonadaceae</taxon>
        <taxon>Roseomonas</taxon>
    </lineage>
</organism>
<accession>A0ABN6NX25</accession>
<keyword evidence="2" id="KW-1185">Reference proteome</keyword>
<dbReference type="InterPro" id="IPR036390">
    <property type="entry name" value="WH_DNA-bd_sf"/>
</dbReference>